<dbReference type="Proteomes" id="UP001054821">
    <property type="component" value="Chromosome 1"/>
</dbReference>
<accession>A0AAD4WTV6</accession>
<name>A0AAD4WTV6_PRUDU</name>
<reference evidence="1 2" key="1">
    <citation type="journal article" date="2022" name="G3 (Bethesda)">
        <title>Whole-genome sequence and methylome profiling of the almond [Prunus dulcis (Mill.) D.A. Webb] cultivar 'Nonpareil'.</title>
        <authorList>
            <person name="D'Amico-Willman K.M."/>
            <person name="Ouma W.Z."/>
            <person name="Meulia T."/>
            <person name="Sideli G.M."/>
            <person name="Gradziel T.M."/>
            <person name="Fresnedo-Ramirez J."/>
        </authorList>
    </citation>
    <scope>NUCLEOTIDE SEQUENCE [LARGE SCALE GENOMIC DNA]</scope>
    <source>
        <strain evidence="1">Clone GOH B32 T37-40</strain>
    </source>
</reference>
<proteinExistence type="predicted"/>
<organism evidence="1 2">
    <name type="scientific">Prunus dulcis</name>
    <name type="common">Almond</name>
    <name type="synonym">Amygdalus dulcis</name>
    <dbReference type="NCBI Taxonomy" id="3755"/>
    <lineage>
        <taxon>Eukaryota</taxon>
        <taxon>Viridiplantae</taxon>
        <taxon>Streptophyta</taxon>
        <taxon>Embryophyta</taxon>
        <taxon>Tracheophyta</taxon>
        <taxon>Spermatophyta</taxon>
        <taxon>Magnoliopsida</taxon>
        <taxon>eudicotyledons</taxon>
        <taxon>Gunneridae</taxon>
        <taxon>Pentapetalae</taxon>
        <taxon>rosids</taxon>
        <taxon>fabids</taxon>
        <taxon>Rosales</taxon>
        <taxon>Rosaceae</taxon>
        <taxon>Amygdaloideae</taxon>
        <taxon>Amygdaleae</taxon>
        <taxon>Prunus</taxon>
    </lineage>
</organism>
<dbReference type="EMBL" id="JAJFAZ020000001">
    <property type="protein sequence ID" value="KAI5348724.1"/>
    <property type="molecule type" value="Genomic_DNA"/>
</dbReference>
<sequence>MSVVFKFSDAVFGNSGCCFRRSGYETSYTLHVLDVYGLLRCDNVVADHLSRIVVEERGEVVLPFNETFPGEQLYVAQVKEPWYADFVNYLAYGVLRNDLTSHDKKKFFSMVKHYVSDEPFLFKHCPDQLIRRCVLEEEQENILRHSHKLACGDHFGAKKTALKIL</sequence>
<keyword evidence="2" id="KW-1185">Reference proteome</keyword>
<evidence type="ECO:0000313" key="1">
    <source>
        <dbReference type="EMBL" id="KAI5348724.1"/>
    </source>
</evidence>
<dbReference type="AlphaFoldDB" id="A0AAD4WTV6"/>
<comment type="caution">
    <text evidence="1">The sequence shown here is derived from an EMBL/GenBank/DDBJ whole genome shotgun (WGS) entry which is preliminary data.</text>
</comment>
<gene>
    <name evidence="1" type="ORF">L3X38_001611</name>
</gene>
<dbReference type="PANTHER" id="PTHR48475:SF1">
    <property type="entry name" value="RNASE H TYPE-1 DOMAIN-CONTAINING PROTEIN"/>
    <property type="match status" value="1"/>
</dbReference>
<evidence type="ECO:0000313" key="2">
    <source>
        <dbReference type="Proteomes" id="UP001054821"/>
    </source>
</evidence>
<dbReference type="PANTHER" id="PTHR48475">
    <property type="entry name" value="RIBONUCLEASE H"/>
    <property type="match status" value="1"/>
</dbReference>
<protein>
    <submittedName>
        <fullName evidence="1">Uncharacterized protein</fullName>
    </submittedName>
</protein>